<reference evidence="2" key="1">
    <citation type="submission" date="2019-03" db="EMBL/GenBank/DDBJ databases">
        <title>WGS assembly of Setaria viridis.</title>
        <authorList>
            <person name="Huang P."/>
            <person name="Jenkins J."/>
            <person name="Grimwood J."/>
            <person name="Barry K."/>
            <person name="Healey A."/>
            <person name="Mamidi S."/>
            <person name="Sreedasyam A."/>
            <person name="Shu S."/>
            <person name="Feldman M."/>
            <person name="Wu J."/>
            <person name="Yu Y."/>
            <person name="Chen C."/>
            <person name="Johnson J."/>
            <person name="Rokhsar D."/>
            <person name="Baxter I."/>
            <person name="Schmutz J."/>
            <person name="Brutnell T."/>
            <person name="Kellogg E."/>
        </authorList>
    </citation>
    <scope>NUCLEOTIDE SEQUENCE [LARGE SCALE GENOMIC DNA]</scope>
</reference>
<name>A0A4V6DCE6_SETVI</name>
<feature type="region of interest" description="Disordered" evidence="1">
    <location>
        <begin position="96"/>
        <end position="136"/>
    </location>
</feature>
<organism evidence="2 3">
    <name type="scientific">Setaria viridis</name>
    <name type="common">Green bristlegrass</name>
    <name type="synonym">Setaria italica subsp. viridis</name>
    <dbReference type="NCBI Taxonomy" id="4556"/>
    <lineage>
        <taxon>Eukaryota</taxon>
        <taxon>Viridiplantae</taxon>
        <taxon>Streptophyta</taxon>
        <taxon>Embryophyta</taxon>
        <taxon>Tracheophyta</taxon>
        <taxon>Spermatophyta</taxon>
        <taxon>Magnoliopsida</taxon>
        <taxon>Liliopsida</taxon>
        <taxon>Poales</taxon>
        <taxon>Poaceae</taxon>
        <taxon>PACMAD clade</taxon>
        <taxon>Panicoideae</taxon>
        <taxon>Panicodae</taxon>
        <taxon>Paniceae</taxon>
        <taxon>Cenchrinae</taxon>
        <taxon>Setaria</taxon>
    </lineage>
</organism>
<gene>
    <name evidence="2" type="ORF">SEVIR_3G083900v2</name>
</gene>
<accession>A0A4V6DCE6</accession>
<dbReference type="Gramene" id="TKW24946">
    <property type="protein sequence ID" value="TKW24946"/>
    <property type="gene ID" value="SEVIR_3G083900v2"/>
</dbReference>
<sequence length="149" mass="15840">MGDFLEPILEKVRSSLPPADTQQSVRSPDPEFQPVQNSKASVVGPSTGPGFESGSYSSWARRNPGLASLCRRLTQRPCLVQDSYVQVLMAGRCAAAGGAGGGGDQRPGRNYSGQFRATRGQGRPPGPYGGGRGRDQGKAIIDFVYDFFS</sequence>
<proteinExistence type="predicted"/>
<evidence type="ECO:0000313" key="2">
    <source>
        <dbReference type="EMBL" id="TKW24946.1"/>
    </source>
</evidence>
<evidence type="ECO:0000313" key="3">
    <source>
        <dbReference type="Proteomes" id="UP000298652"/>
    </source>
</evidence>
<dbReference type="Proteomes" id="UP000298652">
    <property type="component" value="Chromosome 3"/>
</dbReference>
<feature type="region of interest" description="Disordered" evidence="1">
    <location>
        <begin position="11"/>
        <end position="59"/>
    </location>
</feature>
<keyword evidence="3" id="KW-1185">Reference proteome</keyword>
<dbReference type="EMBL" id="CM016554">
    <property type="protein sequence ID" value="TKW24946.1"/>
    <property type="molecule type" value="Genomic_DNA"/>
</dbReference>
<dbReference type="AlphaFoldDB" id="A0A4V6DCE6"/>
<protein>
    <submittedName>
        <fullName evidence="2">Uncharacterized protein</fullName>
    </submittedName>
</protein>
<evidence type="ECO:0000256" key="1">
    <source>
        <dbReference type="SAM" id="MobiDB-lite"/>
    </source>
</evidence>